<keyword evidence="2" id="KW-1003">Cell membrane</keyword>
<feature type="transmembrane region" description="Helical" evidence="6">
    <location>
        <begin position="103"/>
        <end position="122"/>
    </location>
</feature>
<organism evidence="7 8">
    <name type="scientific">Flaviflagellibacter deserti</name>
    <dbReference type="NCBI Taxonomy" id="2267266"/>
    <lineage>
        <taxon>Bacteria</taxon>
        <taxon>Pseudomonadati</taxon>
        <taxon>Pseudomonadota</taxon>
        <taxon>Alphaproteobacteria</taxon>
        <taxon>Hyphomicrobiales</taxon>
        <taxon>Flaviflagellibacter</taxon>
    </lineage>
</organism>
<keyword evidence="5 6" id="KW-0472">Membrane</keyword>
<keyword evidence="4 6" id="KW-1133">Transmembrane helix</keyword>
<evidence type="ECO:0000256" key="5">
    <source>
        <dbReference type="ARBA" id="ARBA00023136"/>
    </source>
</evidence>
<name>A0ABV9Z2L7_9HYPH</name>
<comment type="caution">
    <text evidence="7">The sequence shown here is derived from an EMBL/GenBank/DDBJ whole genome shotgun (WGS) entry which is preliminary data.</text>
</comment>
<dbReference type="InterPro" id="IPR005495">
    <property type="entry name" value="LptG/LptF_permease"/>
</dbReference>
<dbReference type="RefSeq" id="WP_114955723.1">
    <property type="nucleotide sequence ID" value="NZ_JBHSJF010000006.1"/>
</dbReference>
<dbReference type="PANTHER" id="PTHR33529:SF6">
    <property type="entry name" value="YJGP_YJGQ FAMILY PERMEASE"/>
    <property type="match status" value="1"/>
</dbReference>
<dbReference type="EMBL" id="JBHSJF010000006">
    <property type="protein sequence ID" value="MFC5068372.1"/>
    <property type="molecule type" value="Genomic_DNA"/>
</dbReference>
<feature type="transmembrane region" description="Helical" evidence="6">
    <location>
        <begin position="7"/>
        <end position="29"/>
    </location>
</feature>
<protein>
    <submittedName>
        <fullName evidence="7">LPS export ABC transporter permease LptF</fullName>
    </submittedName>
</protein>
<evidence type="ECO:0000313" key="8">
    <source>
        <dbReference type="Proteomes" id="UP001595796"/>
    </source>
</evidence>
<evidence type="ECO:0000256" key="1">
    <source>
        <dbReference type="ARBA" id="ARBA00004651"/>
    </source>
</evidence>
<reference evidence="8" key="1">
    <citation type="journal article" date="2019" name="Int. J. Syst. Evol. Microbiol.">
        <title>The Global Catalogue of Microorganisms (GCM) 10K type strain sequencing project: providing services to taxonomists for standard genome sequencing and annotation.</title>
        <authorList>
            <consortium name="The Broad Institute Genomics Platform"/>
            <consortium name="The Broad Institute Genome Sequencing Center for Infectious Disease"/>
            <person name="Wu L."/>
            <person name="Ma J."/>
        </authorList>
    </citation>
    <scope>NUCLEOTIDE SEQUENCE [LARGE SCALE GENOMIC DNA]</scope>
    <source>
        <strain evidence="8">CGMCC 1.16444</strain>
    </source>
</reference>
<keyword evidence="3 6" id="KW-0812">Transmembrane</keyword>
<dbReference type="InterPro" id="IPR030922">
    <property type="entry name" value="LptF"/>
</dbReference>
<dbReference type="Proteomes" id="UP001595796">
    <property type="component" value="Unassembled WGS sequence"/>
</dbReference>
<dbReference type="NCBIfam" id="TIGR04407">
    <property type="entry name" value="LptF_YjgP"/>
    <property type="match status" value="1"/>
</dbReference>
<accession>A0ABV9Z2L7</accession>
<evidence type="ECO:0000256" key="2">
    <source>
        <dbReference type="ARBA" id="ARBA00022475"/>
    </source>
</evidence>
<evidence type="ECO:0000256" key="3">
    <source>
        <dbReference type="ARBA" id="ARBA00022692"/>
    </source>
</evidence>
<feature type="transmembrane region" description="Helical" evidence="6">
    <location>
        <begin position="307"/>
        <end position="326"/>
    </location>
</feature>
<evidence type="ECO:0000256" key="6">
    <source>
        <dbReference type="SAM" id="Phobius"/>
    </source>
</evidence>
<gene>
    <name evidence="7" type="primary">lptF</name>
    <name evidence="7" type="ORF">ACFPFW_10145</name>
</gene>
<dbReference type="PANTHER" id="PTHR33529">
    <property type="entry name" value="SLR0882 PROTEIN-RELATED"/>
    <property type="match status" value="1"/>
</dbReference>
<keyword evidence="8" id="KW-1185">Reference proteome</keyword>
<feature type="transmembrane region" description="Helical" evidence="6">
    <location>
        <begin position="332"/>
        <end position="356"/>
    </location>
</feature>
<evidence type="ECO:0000256" key="4">
    <source>
        <dbReference type="ARBA" id="ARBA00022989"/>
    </source>
</evidence>
<feature type="transmembrane region" description="Helical" evidence="6">
    <location>
        <begin position="49"/>
        <end position="77"/>
    </location>
</feature>
<feature type="transmembrane region" description="Helical" evidence="6">
    <location>
        <begin position="278"/>
        <end position="295"/>
    </location>
</feature>
<sequence length="373" mass="40723">MSAFERYLVRLTASAFIGAVVAVTAVVWVSQSLREFDLITTRGQSFWTFFAVTALAAPYFALLVAPVALFGAVVYVLNRLNADSELPVLSAAGVTPLRLMRPFWVVSIIVALAVGILSTSAIPASLRKVRDIITAIHADVIVNVLREGEFTQLDRGVTIHIRRRDAGAALIGVMIADNRDRKQDIVYTAERGQVVKTDQGTYLVMENGTAMRKATGEENASLVTFDRYAFDLSPFQDDDVVISYKPREQYISGLWKPPSDVKSEAALGRIRSELHDRLTTPLYPVAFMCIAFAALGRPQSNRQSRFAGILAAVLAVVAVRVASLWLTNQIAVSAWAVPALYILPLAVCAISLWMVLGPGLMASRTRSPQPRTA</sequence>
<evidence type="ECO:0000313" key="7">
    <source>
        <dbReference type="EMBL" id="MFC5068372.1"/>
    </source>
</evidence>
<proteinExistence type="predicted"/>
<comment type="subcellular location">
    <subcellularLocation>
        <location evidence="1">Cell membrane</location>
        <topology evidence="1">Multi-pass membrane protein</topology>
    </subcellularLocation>
</comment>
<dbReference type="Pfam" id="PF03739">
    <property type="entry name" value="LptF_LptG"/>
    <property type="match status" value="1"/>
</dbReference>